<feature type="compositionally biased region" description="Polar residues" evidence="1">
    <location>
        <begin position="41"/>
        <end position="53"/>
    </location>
</feature>
<dbReference type="AlphaFoldDB" id="A0A1I7UVY5"/>
<proteinExistence type="predicted"/>
<protein>
    <submittedName>
        <fullName evidence="3">Uncharacterized protein</fullName>
    </submittedName>
</protein>
<name>A0A1I7UVY5_9PELO</name>
<reference evidence="3" key="1">
    <citation type="submission" date="2016-11" db="UniProtKB">
        <authorList>
            <consortium name="WormBaseParasite"/>
        </authorList>
    </citation>
    <scope>IDENTIFICATION</scope>
</reference>
<evidence type="ECO:0000313" key="3">
    <source>
        <dbReference type="WBParaSite" id="Csp11.Scaffold630.g19892.t1"/>
    </source>
</evidence>
<dbReference type="Proteomes" id="UP000095282">
    <property type="component" value="Unplaced"/>
</dbReference>
<keyword evidence="2" id="KW-1185">Reference proteome</keyword>
<feature type="region of interest" description="Disordered" evidence="1">
    <location>
        <begin position="1"/>
        <end position="55"/>
    </location>
</feature>
<evidence type="ECO:0000313" key="2">
    <source>
        <dbReference type="Proteomes" id="UP000095282"/>
    </source>
</evidence>
<sequence length="72" mass="8153">MEAFEEKDNGTLGNKKSGSNHNIKTKRFFSSSRHLGHSIRNPFNQKIESNGIPSATPKLSLKQIKRKLGFRL</sequence>
<organism evidence="2 3">
    <name type="scientific">Caenorhabditis tropicalis</name>
    <dbReference type="NCBI Taxonomy" id="1561998"/>
    <lineage>
        <taxon>Eukaryota</taxon>
        <taxon>Metazoa</taxon>
        <taxon>Ecdysozoa</taxon>
        <taxon>Nematoda</taxon>
        <taxon>Chromadorea</taxon>
        <taxon>Rhabditida</taxon>
        <taxon>Rhabditina</taxon>
        <taxon>Rhabditomorpha</taxon>
        <taxon>Rhabditoidea</taxon>
        <taxon>Rhabditidae</taxon>
        <taxon>Peloderinae</taxon>
        <taxon>Caenorhabditis</taxon>
    </lineage>
</organism>
<dbReference type="WBParaSite" id="Csp11.Scaffold630.g19892.t1">
    <property type="protein sequence ID" value="Csp11.Scaffold630.g19892.t1"/>
    <property type="gene ID" value="Csp11.Scaffold630.g19892"/>
</dbReference>
<feature type="compositionally biased region" description="Polar residues" evidence="1">
    <location>
        <begin position="11"/>
        <end position="33"/>
    </location>
</feature>
<accession>A0A1I7UVY5</accession>
<evidence type="ECO:0000256" key="1">
    <source>
        <dbReference type="SAM" id="MobiDB-lite"/>
    </source>
</evidence>